<dbReference type="RefSeq" id="WP_321545109.1">
    <property type="nucleotide sequence ID" value="NZ_JAXIVS010000002.1"/>
</dbReference>
<dbReference type="Proteomes" id="UP001291309">
    <property type="component" value="Unassembled WGS sequence"/>
</dbReference>
<evidence type="ECO:0000313" key="2">
    <source>
        <dbReference type="Proteomes" id="UP001291309"/>
    </source>
</evidence>
<keyword evidence="2" id="KW-1185">Reference proteome</keyword>
<name>A0ABU5H2R4_9BACT</name>
<proteinExistence type="predicted"/>
<evidence type="ECO:0000313" key="1">
    <source>
        <dbReference type="EMBL" id="MDY7226390.1"/>
    </source>
</evidence>
<protein>
    <submittedName>
        <fullName evidence="1">DoxX family membrane protein</fullName>
    </submittedName>
</protein>
<gene>
    <name evidence="1" type="ORF">SYV04_08340</name>
</gene>
<dbReference type="EMBL" id="JAXIVS010000002">
    <property type="protein sequence ID" value="MDY7226390.1"/>
    <property type="molecule type" value="Genomic_DNA"/>
</dbReference>
<comment type="caution">
    <text evidence="1">The sequence shown here is derived from an EMBL/GenBank/DDBJ whole genome shotgun (WGS) entry which is preliminary data.</text>
</comment>
<sequence length="114" mass="12314">MTDEPTPRAWPALTGEAAGYALLRSILGLNIFMHGAVRLAVGPSTFAETMAKGFVDTPLPAPLVFGTSLRSQWDTLGTQMIYVALYAALLGTERFNTLSVDGWRQRRAASTPKS</sequence>
<organism evidence="1 2">
    <name type="scientific">Hyalangium rubrum</name>
    <dbReference type="NCBI Taxonomy" id="3103134"/>
    <lineage>
        <taxon>Bacteria</taxon>
        <taxon>Pseudomonadati</taxon>
        <taxon>Myxococcota</taxon>
        <taxon>Myxococcia</taxon>
        <taxon>Myxococcales</taxon>
        <taxon>Cystobacterineae</taxon>
        <taxon>Archangiaceae</taxon>
        <taxon>Hyalangium</taxon>
    </lineage>
</organism>
<accession>A0ABU5H2R4</accession>
<reference evidence="1 2" key="1">
    <citation type="submission" date="2023-12" db="EMBL/GenBank/DDBJ databases">
        <title>the genome sequence of Hyalangium sp. s54d21.</title>
        <authorList>
            <person name="Zhang X."/>
        </authorList>
    </citation>
    <scope>NUCLEOTIDE SEQUENCE [LARGE SCALE GENOMIC DNA]</scope>
    <source>
        <strain evidence="2">s54d21</strain>
    </source>
</reference>